<accession>A0A915L5Z3</accession>
<organism evidence="1 2">
    <name type="scientific">Romanomermis culicivorax</name>
    <name type="common">Nematode worm</name>
    <dbReference type="NCBI Taxonomy" id="13658"/>
    <lineage>
        <taxon>Eukaryota</taxon>
        <taxon>Metazoa</taxon>
        <taxon>Ecdysozoa</taxon>
        <taxon>Nematoda</taxon>
        <taxon>Enoplea</taxon>
        <taxon>Dorylaimia</taxon>
        <taxon>Mermithida</taxon>
        <taxon>Mermithoidea</taxon>
        <taxon>Mermithidae</taxon>
        <taxon>Romanomermis</taxon>
    </lineage>
</organism>
<reference evidence="2" key="1">
    <citation type="submission" date="2022-11" db="UniProtKB">
        <authorList>
            <consortium name="WormBaseParasite"/>
        </authorList>
    </citation>
    <scope>IDENTIFICATION</scope>
</reference>
<dbReference type="AlphaFoldDB" id="A0A915L5Z3"/>
<evidence type="ECO:0000313" key="2">
    <source>
        <dbReference type="WBParaSite" id="nRc.2.0.1.t46510-RA"/>
    </source>
</evidence>
<proteinExistence type="predicted"/>
<dbReference type="WBParaSite" id="nRc.2.0.1.t46510-RA">
    <property type="protein sequence ID" value="nRc.2.0.1.t46510-RA"/>
    <property type="gene ID" value="nRc.2.0.1.g46510"/>
</dbReference>
<protein>
    <submittedName>
        <fullName evidence="2">Uncharacterized protein</fullName>
    </submittedName>
</protein>
<sequence length="102" mass="11080">MKATLSVESSQLSKVLKFEILTGHGSSGGPLYLVFHTHHSDTSSHSFTRQIAFKFSANGAASSVRSGNASPNCSDAGPFLTIGAFRFPVYENFHKYVKRDVL</sequence>
<keyword evidence="1" id="KW-1185">Reference proteome</keyword>
<name>A0A915L5Z3_ROMCU</name>
<evidence type="ECO:0000313" key="1">
    <source>
        <dbReference type="Proteomes" id="UP000887565"/>
    </source>
</evidence>
<dbReference type="Proteomes" id="UP000887565">
    <property type="component" value="Unplaced"/>
</dbReference>